<feature type="region of interest" description="Disordered" evidence="1">
    <location>
        <begin position="36"/>
        <end position="58"/>
    </location>
</feature>
<sequence>MTVDPVKESQYRDSHSDFQKLKKVRVSVPRFIETTKTMRESTHSEVQSKRYKLAEDDQEREGSLETTLYKSFKSGQKVESWKNNIGFVQAQILKIREEDSHLGEDKEKLAVFHLTSRFILRPILPCSPLGGKTAIKTRH</sequence>
<dbReference type="OrthoDB" id="911411at2759"/>
<evidence type="ECO:0000313" key="3">
    <source>
        <dbReference type="Proteomes" id="UP001141806"/>
    </source>
</evidence>
<accession>A0A9Q0KMG0</accession>
<evidence type="ECO:0000313" key="2">
    <source>
        <dbReference type="EMBL" id="KAJ4973189.1"/>
    </source>
</evidence>
<reference evidence="2" key="1">
    <citation type="journal article" date="2023" name="Plant J.">
        <title>The genome of the king protea, Protea cynaroides.</title>
        <authorList>
            <person name="Chang J."/>
            <person name="Duong T.A."/>
            <person name="Schoeman C."/>
            <person name="Ma X."/>
            <person name="Roodt D."/>
            <person name="Barker N."/>
            <person name="Li Z."/>
            <person name="Van de Peer Y."/>
            <person name="Mizrachi E."/>
        </authorList>
    </citation>
    <scope>NUCLEOTIDE SEQUENCE</scope>
    <source>
        <tissue evidence="2">Young leaves</tissue>
    </source>
</reference>
<dbReference type="EMBL" id="JAMYWD010000004">
    <property type="protein sequence ID" value="KAJ4973189.1"/>
    <property type="molecule type" value="Genomic_DNA"/>
</dbReference>
<organism evidence="2 3">
    <name type="scientific">Protea cynaroides</name>
    <dbReference type="NCBI Taxonomy" id="273540"/>
    <lineage>
        <taxon>Eukaryota</taxon>
        <taxon>Viridiplantae</taxon>
        <taxon>Streptophyta</taxon>
        <taxon>Embryophyta</taxon>
        <taxon>Tracheophyta</taxon>
        <taxon>Spermatophyta</taxon>
        <taxon>Magnoliopsida</taxon>
        <taxon>Proteales</taxon>
        <taxon>Proteaceae</taxon>
        <taxon>Protea</taxon>
    </lineage>
</organism>
<proteinExistence type="predicted"/>
<dbReference type="AlphaFoldDB" id="A0A9Q0KMG0"/>
<dbReference type="Proteomes" id="UP001141806">
    <property type="component" value="Unassembled WGS sequence"/>
</dbReference>
<name>A0A9Q0KMG0_9MAGN</name>
<protein>
    <submittedName>
        <fullName evidence="2">Uncharacterized protein</fullName>
    </submittedName>
</protein>
<gene>
    <name evidence="2" type="ORF">NE237_006363</name>
</gene>
<evidence type="ECO:0000256" key="1">
    <source>
        <dbReference type="SAM" id="MobiDB-lite"/>
    </source>
</evidence>
<keyword evidence="3" id="KW-1185">Reference proteome</keyword>
<comment type="caution">
    <text evidence="2">The sequence shown here is derived from an EMBL/GenBank/DDBJ whole genome shotgun (WGS) entry which is preliminary data.</text>
</comment>